<evidence type="ECO:0000313" key="7">
    <source>
        <dbReference type="Proteomes" id="UP000006844"/>
    </source>
</evidence>
<organism evidence="6 7">
    <name type="scientific">Terriglobus saanensis (strain ATCC BAA-1853 / DSM 23119 / SP1PR4)</name>
    <dbReference type="NCBI Taxonomy" id="401053"/>
    <lineage>
        <taxon>Bacteria</taxon>
        <taxon>Pseudomonadati</taxon>
        <taxon>Acidobacteriota</taxon>
        <taxon>Terriglobia</taxon>
        <taxon>Terriglobales</taxon>
        <taxon>Acidobacteriaceae</taxon>
        <taxon>Terriglobus</taxon>
    </lineage>
</organism>
<dbReference type="STRING" id="401053.AciPR4_3775"/>
<reference evidence="6 7" key="1">
    <citation type="journal article" date="2012" name="Stand. Genomic Sci.">
        <title>Complete genome sequence of Terriglobus saanensis type strain SP1PR4(T), an Acidobacteria from tundra soil.</title>
        <authorList>
            <person name="Rawat S.R."/>
            <person name="Mannisto M.K."/>
            <person name="Starovoytov V."/>
            <person name="Goodwin L."/>
            <person name="Nolan M."/>
            <person name="Hauser L."/>
            <person name="Land M."/>
            <person name="Davenport K.W."/>
            <person name="Woyke T."/>
            <person name="Haggblom M.M."/>
        </authorList>
    </citation>
    <scope>NUCLEOTIDE SEQUENCE</scope>
    <source>
        <strain evidence="7">ATCC BAA-1853 / DSM 23119 / SP1PR4</strain>
    </source>
</reference>
<evidence type="ECO:0000256" key="3">
    <source>
        <dbReference type="ARBA" id="ARBA00022989"/>
    </source>
</evidence>
<evidence type="ECO:0000256" key="4">
    <source>
        <dbReference type="ARBA" id="ARBA00023136"/>
    </source>
</evidence>
<sequence length="87" mass="10072">MTKRGEPLPINQAMNRPRAKLGLDLSTWMAIVFVNVTVFLVGFRLLAMISFPTMAVGAWLIVRRHPKMFQLWGLSLIQKSYYDPRKH</sequence>
<dbReference type="Proteomes" id="UP000006844">
    <property type="component" value="Chromosome"/>
</dbReference>
<evidence type="ECO:0000313" key="6">
    <source>
        <dbReference type="EMBL" id="ADV84524.1"/>
    </source>
</evidence>
<dbReference type="RefSeq" id="WP_013570254.1">
    <property type="nucleotide sequence ID" value="NC_014963.1"/>
</dbReference>
<dbReference type="HOGENOM" id="CLU_2478980_0_0_0"/>
<evidence type="ECO:0000256" key="5">
    <source>
        <dbReference type="SAM" id="Phobius"/>
    </source>
</evidence>
<proteinExistence type="predicted"/>
<protein>
    <submittedName>
        <fullName evidence="6">Type IV secretory pathway VirB3 family protein</fullName>
    </submittedName>
</protein>
<dbReference type="Pfam" id="PF05101">
    <property type="entry name" value="VirB3"/>
    <property type="match status" value="1"/>
</dbReference>
<dbReference type="AlphaFoldDB" id="E8V1A9"/>
<dbReference type="KEGG" id="tsa:AciPR4_3775"/>
<name>E8V1A9_TERSS</name>
<evidence type="ECO:0000256" key="2">
    <source>
        <dbReference type="ARBA" id="ARBA00022692"/>
    </source>
</evidence>
<dbReference type="GO" id="GO:0016020">
    <property type="term" value="C:membrane"/>
    <property type="evidence" value="ECO:0007669"/>
    <property type="project" value="UniProtKB-SubCell"/>
</dbReference>
<keyword evidence="4 5" id="KW-0472">Membrane</keyword>
<gene>
    <name evidence="6" type="ordered locus">AciPR4_3775</name>
</gene>
<feature type="transmembrane region" description="Helical" evidence="5">
    <location>
        <begin position="21"/>
        <end position="39"/>
    </location>
</feature>
<dbReference type="EMBL" id="CP002467">
    <property type="protein sequence ID" value="ADV84524.1"/>
    <property type="molecule type" value="Genomic_DNA"/>
</dbReference>
<keyword evidence="3 5" id="KW-1133">Transmembrane helix</keyword>
<dbReference type="InterPro" id="IPR007792">
    <property type="entry name" value="T4SS_VirB3/TrbD/AvhB"/>
</dbReference>
<feature type="transmembrane region" description="Helical" evidence="5">
    <location>
        <begin position="45"/>
        <end position="62"/>
    </location>
</feature>
<keyword evidence="2 5" id="KW-0812">Transmembrane</keyword>
<dbReference type="OrthoDB" id="120822at2"/>
<comment type="subcellular location">
    <subcellularLocation>
        <location evidence="1">Membrane</location>
    </subcellularLocation>
</comment>
<evidence type="ECO:0000256" key="1">
    <source>
        <dbReference type="ARBA" id="ARBA00004370"/>
    </source>
</evidence>
<dbReference type="eggNOG" id="ENOG50342K3">
    <property type="taxonomic scope" value="Bacteria"/>
</dbReference>
<accession>E8V1A9</accession>
<keyword evidence="7" id="KW-1185">Reference proteome</keyword>